<feature type="compositionally biased region" description="Basic residues" evidence="1">
    <location>
        <begin position="20"/>
        <end position="35"/>
    </location>
</feature>
<dbReference type="AlphaFoldDB" id="A0A382K9X4"/>
<evidence type="ECO:0000313" key="2">
    <source>
        <dbReference type="EMBL" id="SVC20212.1"/>
    </source>
</evidence>
<evidence type="ECO:0000256" key="1">
    <source>
        <dbReference type="SAM" id="MobiDB-lite"/>
    </source>
</evidence>
<accession>A0A382K9X4</accession>
<gene>
    <name evidence="2" type="ORF">METZ01_LOCUS273066</name>
</gene>
<protein>
    <submittedName>
        <fullName evidence="2">Uncharacterized protein</fullName>
    </submittedName>
</protein>
<sequence length="46" mass="5006">EALAGPLAEGNCDPHELGRLTRRATGRLVSRRTGRKPTLVPVVEVR</sequence>
<organism evidence="2">
    <name type="scientific">marine metagenome</name>
    <dbReference type="NCBI Taxonomy" id="408172"/>
    <lineage>
        <taxon>unclassified sequences</taxon>
        <taxon>metagenomes</taxon>
        <taxon>ecological metagenomes</taxon>
    </lineage>
</organism>
<feature type="non-terminal residue" evidence="2">
    <location>
        <position position="1"/>
    </location>
</feature>
<proteinExistence type="predicted"/>
<dbReference type="EMBL" id="UINC01078794">
    <property type="protein sequence ID" value="SVC20212.1"/>
    <property type="molecule type" value="Genomic_DNA"/>
</dbReference>
<reference evidence="2" key="1">
    <citation type="submission" date="2018-05" db="EMBL/GenBank/DDBJ databases">
        <authorList>
            <person name="Lanie J.A."/>
            <person name="Ng W.-L."/>
            <person name="Kazmierczak K.M."/>
            <person name="Andrzejewski T.M."/>
            <person name="Davidsen T.M."/>
            <person name="Wayne K.J."/>
            <person name="Tettelin H."/>
            <person name="Glass J.I."/>
            <person name="Rusch D."/>
            <person name="Podicherti R."/>
            <person name="Tsui H.-C.T."/>
            <person name="Winkler M.E."/>
        </authorList>
    </citation>
    <scope>NUCLEOTIDE SEQUENCE</scope>
</reference>
<feature type="region of interest" description="Disordered" evidence="1">
    <location>
        <begin position="1"/>
        <end position="46"/>
    </location>
</feature>
<name>A0A382K9X4_9ZZZZ</name>